<gene>
    <name evidence="5" type="ORF">MES5069_460075</name>
</gene>
<accession>A0ABM9E884</accession>
<proteinExistence type="predicted"/>
<feature type="domain" description="HTH hxlR-type" evidence="4">
    <location>
        <begin position="18"/>
        <end position="117"/>
    </location>
</feature>
<reference evidence="5 6" key="1">
    <citation type="submission" date="2022-03" db="EMBL/GenBank/DDBJ databases">
        <authorList>
            <person name="Brunel B."/>
        </authorList>
    </citation>
    <scope>NUCLEOTIDE SEQUENCE [LARGE SCALE GENOMIC DNA]</scope>
    <source>
        <strain evidence="5">STM5069sample</strain>
    </source>
</reference>
<dbReference type="Pfam" id="PF01638">
    <property type="entry name" value="HxlR"/>
    <property type="match status" value="1"/>
</dbReference>
<keyword evidence="1" id="KW-0805">Transcription regulation</keyword>
<evidence type="ECO:0000256" key="2">
    <source>
        <dbReference type="ARBA" id="ARBA00023125"/>
    </source>
</evidence>
<name>A0ABM9E884_9HYPH</name>
<organism evidence="5 6">
    <name type="scientific">Mesorhizobium escarrei</name>
    <dbReference type="NCBI Taxonomy" id="666018"/>
    <lineage>
        <taxon>Bacteria</taxon>
        <taxon>Pseudomonadati</taxon>
        <taxon>Pseudomonadota</taxon>
        <taxon>Alphaproteobacteria</taxon>
        <taxon>Hyphomicrobiales</taxon>
        <taxon>Phyllobacteriaceae</taxon>
        <taxon>Mesorhizobium</taxon>
    </lineage>
</organism>
<evidence type="ECO:0000259" key="4">
    <source>
        <dbReference type="PROSITE" id="PS51118"/>
    </source>
</evidence>
<dbReference type="Proteomes" id="UP001153050">
    <property type="component" value="Unassembled WGS sequence"/>
</dbReference>
<dbReference type="InterPro" id="IPR002577">
    <property type="entry name" value="HTH_HxlR"/>
</dbReference>
<dbReference type="PANTHER" id="PTHR33204">
    <property type="entry name" value="TRANSCRIPTIONAL REGULATOR, MARR FAMILY"/>
    <property type="match status" value="1"/>
</dbReference>
<dbReference type="InterPro" id="IPR036388">
    <property type="entry name" value="WH-like_DNA-bd_sf"/>
</dbReference>
<sequence length="132" mass="14694">MMKAGNALHHDEAARDECRALGQILDRVGDKWTVMVVGALKDGPVRFTALLRQIGGVSHRMLTLTLRGLEEDGLVKRTSFPTIPPKVTYELSPLGHSLIDPLRTLSQWAVEHRPEVESARRAFRAEQDDEAA</sequence>
<protein>
    <submittedName>
        <fullName evidence="5">Transcriptional regulator</fullName>
    </submittedName>
</protein>
<evidence type="ECO:0000256" key="1">
    <source>
        <dbReference type="ARBA" id="ARBA00023015"/>
    </source>
</evidence>
<dbReference type="RefSeq" id="WP_254020340.1">
    <property type="nucleotide sequence ID" value="NZ_CAKXZT010000142.1"/>
</dbReference>
<evidence type="ECO:0000313" key="5">
    <source>
        <dbReference type="EMBL" id="CAH2405317.1"/>
    </source>
</evidence>
<dbReference type="Gene3D" id="1.10.10.10">
    <property type="entry name" value="Winged helix-like DNA-binding domain superfamily/Winged helix DNA-binding domain"/>
    <property type="match status" value="1"/>
</dbReference>
<dbReference type="SUPFAM" id="SSF46785">
    <property type="entry name" value="Winged helix' DNA-binding domain"/>
    <property type="match status" value="1"/>
</dbReference>
<keyword evidence="3" id="KW-0804">Transcription</keyword>
<dbReference type="PROSITE" id="PS51118">
    <property type="entry name" value="HTH_HXLR"/>
    <property type="match status" value="1"/>
</dbReference>
<dbReference type="PANTHER" id="PTHR33204:SF39">
    <property type="entry name" value="TRANSCRIPTIONAL REGULATORY PROTEIN"/>
    <property type="match status" value="1"/>
</dbReference>
<dbReference type="EMBL" id="CAKXZT010000142">
    <property type="protein sequence ID" value="CAH2405317.1"/>
    <property type="molecule type" value="Genomic_DNA"/>
</dbReference>
<keyword evidence="6" id="KW-1185">Reference proteome</keyword>
<evidence type="ECO:0000256" key="3">
    <source>
        <dbReference type="ARBA" id="ARBA00023163"/>
    </source>
</evidence>
<keyword evidence="2" id="KW-0238">DNA-binding</keyword>
<evidence type="ECO:0000313" key="6">
    <source>
        <dbReference type="Proteomes" id="UP001153050"/>
    </source>
</evidence>
<dbReference type="InterPro" id="IPR036390">
    <property type="entry name" value="WH_DNA-bd_sf"/>
</dbReference>
<comment type="caution">
    <text evidence="5">The sequence shown here is derived from an EMBL/GenBank/DDBJ whole genome shotgun (WGS) entry which is preliminary data.</text>
</comment>